<reference evidence="2" key="1">
    <citation type="submission" date="2020-02" db="EMBL/GenBank/DDBJ databases">
        <authorList>
            <person name="Meier V. D."/>
        </authorList>
    </citation>
    <scope>NUCLEOTIDE SEQUENCE</scope>
    <source>
        <strain evidence="2">AVDCRST_MAG19</strain>
    </source>
</reference>
<dbReference type="EMBL" id="CADCWL010000238">
    <property type="protein sequence ID" value="CAA9582974.1"/>
    <property type="molecule type" value="Genomic_DNA"/>
</dbReference>
<feature type="region of interest" description="Disordered" evidence="1">
    <location>
        <begin position="116"/>
        <end position="137"/>
    </location>
</feature>
<dbReference type="Gene3D" id="3.10.450.50">
    <property type="match status" value="1"/>
</dbReference>
<organism evidence="2">
    <name type="scientific">uncultured Thermomicrobiales bacterium</name>
    <dbReference type="NCBI Taxonomy" id="1645740"/>
    <lineage>
        <taxon>Bacteria</taxon>
        <taxon>Pseudomonadati</taxon>
        <taxon>Thermomicrobiota</taxon>
        <taxon>Thermomicrobia</taxon>
        <taxon>Thermomicrobiales</taxon>
        <taxon>environmental samples</taxon>
    </lineage>
</organism>
<gene>
    <name evidence="2" type="ORF">AVDCRST_MAG19-4222</name>
</gene>
<evidence type="ECO:0000256" key="1">
    <source>
        <dbReference type="SAM" id="MobiDB-lite"/>
    </source>
</evidence>
<evidence type="ECO:0000313" key="2">
    <source>
        <dbReference type="EMBL" id="CAA9582974.1"/>
    </source>
</evidence>
<dbReference type="SUPFAM" id="SSF54427">
    <property type="entry name" value="NTF2-like"/>
    <property type="match status" value="1"/>
</dbReference>
<proteinExistence type="predicted"/>
<name>A0A6J4VQU2_9BACT</name>
<sequence length="137" mass="14966">MPDGAGVRRWLGGYVDARTTDDRSAIGRLFAPDAVSSSFTPFAEPLPDRTRARAVGPAVGNLSAPTRRGTSHVAVNDDMAVAQGRLRDGTEPDRRLLKTDWDNDFVLRCDVEGGSAEWREGKVARPEDGRKGAREWT</sequence>
<dbReference type="AlphaFoldDB" id="A0A6J4VQU2"/>
<accession>A0A6J4VQU2</accession>
<evidence type="ECO:0008006" key="3">
    <source>
        <dbReference type="Google" id="ProtNLM"/>
    </source>
</evidence>
<dbReference type="InterPro" id="IPR032710">
    <property type="entry name" value="NTF2-like_dom_sf"/>
</dbReference>
<protein>
    <recommendedName>
        <fullName evidence="3">SnoaL-like domain-containing protein</fullName>
    </recommendedName>
</protein>